<dbReference type="Proteomes" id="UP000822688">
    <property type="component" value="Chromosome 10"/>
</dbReference>
<proteinExistence type="predicted"/>
<feature type="signal peptide" evidence="1">
    <location>
        <begin position="1"/>
        <end position="29"/>
    </location>
</feature>
<comment type="caution">
    <text evidence="2">The sequence shown here is derived from an EMBL/GenBank/DDBJ whole genome shotgun (WGS) entry which is preliminary data.</text>
</comment>
<dbReference type="EMBL" id="CM026431">
    <property type="protein sequence ID" value="KAG0560345.1"/>
    <property type="molecule type" value="Genomic_DNA"/>
</dbReference>
<gene>
    <name evidence="2" type="ORF">KC19_10G173400</name>
</gene>
<reference evidence="2" key="1">
    <citation type="submission" date="2020-06" db="EMBL/GenBank/DDBJ databases">
        <title>WGS assembly of Ceratodon purpureus strain R40.</title>
        <authorList>
            <person name="Carey S.B."/>
            <person name="Jenkins J."/>
            <person name="Shu S."/>
            <person name="Lovell J.T."/>
            <person name="Sreedasyam A."/>
            <person name="Maumus F."/>
            <person name="Tiley G.P."/>
            <person name="Fernandez-Pozo N."/>
            <person name="Barry K."/>
            <person name="Chen C."/>
            <person name="Wang M."/>
            <person name="Lipzen A."/>
            <person name="Daum C."/>
            <person name="Saski C.A."/>
            <person name="Payton A.C."/>
            <person name="Mcbreen J.C."/>
            <person name="Conrad R.E."/>
            <person name="Kollar L.M."/>
            <person name="Olsson S."/>
            <person name="Huttunen S."/>
            <person name="Landis J.B."/>
            <person name="Wickett N.J."/>
            <person name="Johnson M.G."/>
            <person name="Rensing S.A."/>
            <person name="Grimwood J."/>
            <person name="Schmutz J."/>
            <person name="Mcdaniel S.F."/>
        </authorList>
    </citation>
    <scope>NUCLEOTIDE SEQUENCE</scope>
    <source>
        <strain evidence="2">R40</strain>
    </source>
</reference>
<feature type="chain" id="PRO_5035927352" evidence="1">
    <location>
        <begin position="30"/>
        <end position="59"/>
    </location>
</feature>
<keyword evidence="1" id="KW-0732">Signal</keyword>
<protein>
    <submittedName>
        <fullName evidence="2">Uncharacterized protein</fullName>
    </submittedName>
</protein>
<organism evidence="2 3">
    <name type="scientific">Ceratodon purpureus</name>
    <name type="common">Fire moss</name>
    <name type="synonym">Dicranum purpureum</name>
    <dbReference type="NCBI Taxonomy" id="3225"/>
    <lineage>
        <taxon>Eukaryota</taxon>
        <taxon>Viridiplantae</taxon>
        <taxon>Streptophyta</taxon>
        <taxon>Embryophyta</taxon>
        <taxon>Bryophyta</taxon>
        <taxon>Bryophytina</taxon>
        <taxon>Bryopsida</taxon>
        <taxon>Dicranidae</taxon>
        <taxon>Pseudoditrichales</taxon>
        <taxon>Ditrichaceae</taxon>
        <taxon>Ceratodon</taxon>
    </lineage>
</organism>
<keyword evidence="3" id="KW-1185">Reference proteome</keyword>
<name>A0A8T0GPD3_CERPU</name>
<accession>A0A8T0GPD3</accession>
<evidence type="ECO:0000256" key="1">
    <source>
        <dbReference type="SAM" id="SignalP"/>
    </source>
</evidence>
<dbReference type="AlphaFoldDB" id="A0A8T0GPD3"/>
<sequence length="59" mass="6450">MARGSFHKRKLRALCLHQNLVILMCSVRAVSNTDTVNIMAPIDACSSPSTTETCLSCPR</sequence>
<evidence type="ECO:0000313" key="2">
    <source>
        <dbReference type="EMBL" id="KAG0560345.1"/>
    </source>
</evidence>
<evidence type="ECO:0000313" key="3">
    <source>
        <dbReference type="Proteomes" id="UP000822688"/>
    </source>
</evidence>